<name>A0ABY7DR69_MYAAR</name>
<protein>
    <submittedName>
        <fullName evidence="2">Uncharacterized protein</fullName>
    </submittedName>
</protein>
<gene>
    <name evidence="2" type="ORF">MAR_023976</name>
    <name evidence="3" type="ORF">MAR_023990</name>
</gene>
<proteinExistence type="predicted"/>
<accession>A0ABY7DR69</accession>
<evidence type="ECO:0000256" key="1">
    <source>
        <dbReference type="SAM" id="SignalP"/>
    </source>
</evidence>
<feature type="signal peptide" evidence="1">
    <location>
        <begin position="1"/>
        <end position="24"/>
    </location>
</feature>
<feature type="non-terminal residue" evidence="2">
    <location>
        <position position="131"/>
    </location>
</feature>
<feature type="chain" id="PRO_5045034242" evidence="1">
    <location>
        <begin position="25"/>
        <end position="131"/>
    </location>
</feature>
<dbReference type="Proteomes" id="UP001164746">
    <property type="component" value="Chromosome 3"/>
</dbReference>
<sequence length="131" mass="15207">MDFNRWFWINLLTVFGSLIASGFSESVWPSEYDSDHSEPDLLQKYNNDNTWDTPNTGENYPSLLSLLKRGGMGVPLEDEYQRFPRIKDRVIIPFFSYGSNLGYGRPRISAAYRPQVQIGYSPWNKIQTDIM</sequence>
<organism evidence="2 4">
    <name type="scientific">Mya arenaria</name>
    <name type="common">Soft-shell clam</name>
    <dbReference type="NCBI Taxonomy" id="6604"/>
    <lineage>
        <taxon>Eukaryota</taxon>
        <taxon>Metazoa</taxon>
        <taxon>Spiralia</taxon>
        <taxon>Lophotrochozoa</taxon>
        <taxon>Mollusca</taxon>
        <taxon>Bivalvia</taxon>
        <taxon>Autobranchia</taxon>
        <taxon>Heteroconchia</taxon>
        <taxon>Euheterodonta</taxon>
        <taxon>Imparidentia</taxon>
        <taxon>Neoheterodontei</taxon>
        <taxon>Myida</taxon>
        <taxon>Myoidea</taxon>
        <taxon>Myidae</taxon>
        <taxon>Mya</taxon>
    </lineage>
</organism>
<keyword evidence="4" id="KW-1185">Reference proteome</keyword>
<evidence type="ECO:0000313" key="3">
    <source>
        <dbReference type="EMBL" id="WAQ99617.1"/>
    </source>
</evidence>
<reference evidence="2" key="1">
    <citation type="submission" date="2022-11" db="EMBL/GenBank/DDBJ databases">
        <title>Centuries of genome instability and evolution in soft-shell clam transmissible cancer (bioRxiv).</title>
        <authorList>
            <person name="Hart S.F.M."/>
            <person name="Yonemitsu M.A."/>
            <person name="Giersch R.M."/>
            <person name="Beal B.F."/>
            <person name="Arriagada G."/>
            <person name="Davis B.W."/>
            <person name="Ostrander E.A."/>
            <person name="Goff S.P."/>
            <person name="Metzger M.J."/>
        </authorList>
    </citation>
    <scope>NUCLEOTIDE SEQUENCE</scope>
    <source>
        <strain evidence="2">MELC-2E11</strain>
        <tissue evidence="2">Siphon/mantle</tissue>
    </source>
</reference>
<dbReference type="EMBL" id="CP111014">
    <property type="protein sequence ID" value="WAQ99603.1"/>
    <property type="molecule type" value="Genomic_DNA"/>
</dbReference>
<evidence type="ECO:0000313" key="2">
    <source>
        <dbReference type="EMBL" id="WAQ99603.1"/>
    </source>
</evidence>
<keyword evidence="1" id="KW-0732">Signal</keyword>
<evidence type="ECO:0000313" key="4">
    <source>
        <dbReference type="Proteomes" id="UP001164746"/>
    </source>
</evidence>
<dbReference type="EMBL" id="CP111014">
    <property type="protein sequence ID" value="WAQ99617.1"/>
    <property type="molecule type" value="Genomic_DNA"/>
</dbReference>